<keyword evidence="1" id="KW-0472">Membrane</keyword>
<gene>
    <name evidence="2" type="ORF">Poly21_22300</name>
</gene>
<accession>A0A5C6CB52</accession>
<dbReference type="AlphaFoldDB" id="A0A5C6CB52"/>
<evidence type="ECO:0000313" key="2">
    <source>
        <dbReference type="EMBL" id="TWU20049.1"/>
    </source>
</evidence>
<feature type="transmembrane region" description="Helical" evidence="1">
    <location>
        <begin position="67"/>
        <end position="88"/>
    </location>
</feature>
<dbReference type="Proteomes" id="UP000319908">
    <property type="component" value="Unassembled WGS sequence"/>
</dbReference>
<proteinExistence type="predicted"/>
<evidence type="ECO:0000313" key="3">
    <source>
        <dbReference type="Proteomes" id="UP000319908"/>
    </source>
</evidence>
<organism evidence="2 3">
    <name type="scientific">Allorhodopirellula heiligendammensis</name>
    <dbReference type="NCBI Taxonomy" id="2714739"/>
    <lineage>
        <taxon>Bacteria</taxon>
        <taxon>Pseudomonadati</taxon>
        <taxon>Planctomycetota</taxon>
        <taxon>Planctomycetia</taxon>
        <taxon>Pirellulales</taxon>
        <taxon>Pirellulaceae</taxon>
        <taxon>Allorhodopirellula</taxon>
    </lineage>
</organism>
<sequence>MAVGSAVESLAATRISPFPDRILLAENYSVDVLIAIYAIEYWPAVLATLGILCWLTQQMIRRKPITMRALFACTVCLALGIALCRFSVSS</sequence>
<keyword evidence="3" id="KW-1185">Reference proteome</keyword>
<name>A0A5C6CB52_9BACT</name>
<protein>
    <submittedName>
        <fullName evidence="2">Uncharacterized protein</fullName>
    </submittedName>
</protein>
<comment type="caution">
    <text evidence="2">The sequence shown here is derived from an EMBL/GenBank/DDBJ whole genome shotgun (WGS) entry which is preliminary data.</text>
</comment>
<dbReference type="EMBL" id="SJPU01000001">
    <property type="protein sequence ID" value="TWU20049.1"/>
    <property type="molecule type" value="Genomic_DNA"/>
</dbReference>
<reference evidence="2 3" key="1">
    <citation type="journal article" date="2020" name="Antonie Van Leeuwenhoek">
        <title>Rhodopirellula heiligendammensis sp. nov., Rhodopirellula pilleata sp. nov., and Rhodopirellula solitaria sp. nov. isolated from natural or artificial marine surfaces in Northern Germany and California, USA, and emended description of the genus Rhodopirellula.</title>
        <authorList>
            <person name="Kallscheuer N."/>
            <person name="Wiegand S."/>
            <person name="Jogler M."/>
            <person name="Boedeker C."/>
            <person name="Peeters S.H."/>
            <person name="Rast P."/>
            <person name="Heuer A."/>
            <person name="Jetten M.S.M."/>
            <person name="Rohde M."/>
            <person name="Jogler C."/>
        </authorList>
    </citation>
    <scope>NUCLEOTIDE SEQUENCE [LARGE SCALE GENOMIC DNA]</scope>
    <source>
        <strain evidence="2 3">Poly21</strain>
    </source>
</reference>
<keyword evidence="1" id="KW-0812">Transmembrane</keyword>
<evidence type="ECO:0000256" key="1">
    <source>
        <dbReference type="SAM" id="Phobius"/>
    </source>
</evidence>
<feature type="transmembrane region" description="Helical" evidence="1">
    <location>
        <begin position="34"/>
        <end position="55"/>
    </location>
</feature>
<keyword evidence="1" id="KW-1133">Transmembrane helix</keyword>